<dbReference type="GO" id="GO:0012505">
    <property type="term" value="C:endomembrane system"/>
    <property type="evidence" value="ECO:0007669"/>
    <property type="project" value="UniProtKB-SubCell"/>
</dbReference>
<evidence type="ECO:0000259" key="7">
    <source>
        <dbReference type="SMART" id="SM00382"/>
    </source>
</evidence>
<dbReference type="SMART" id="SM00963">
    <property type="entry name" value="SRP54_N"/>
    <property type="match status" value="1"/>
</dbReference>
<evidence type="ECO:0000256" key="1">
    <source>
        <dbReference type="ARBA" id="ARBA00008531"/>
    </source>
</evidence>
<protein>
    <recommendedName>
        <fullName evidence="11">SRP54-type proteins GTP-binding domain-containing protein</fullName>
    </recommendedName>
</protein>
<comment type="subcellular location">
    <subcellularLocation>
        <location evidence="6">Endomembrane system</location>
        <topology evidence="6">Peripheral membrane protein</topology>
        <orientation evidence="6">Cytoplasmic side</orientation>
    </subcellularLocation>
</comment>
<dbReference type="SUPFAM" id="SSF47364">
    <property type="entry name" value="Domain of the SRP/SRP receptor G-proteins"/>
    <property type="match status" value="1"/>
</dbReference>
<evidence type="ECO:0000259" key="8">
    <source>
        <dbReference type="SMART" id="SM00962"/>
    </source>
</evidence>
<dbReference type="InterPro" id="IPR013822">
    <property type="entry name" value="Signal_recog_particl_SRP54_hlx"/>
</dbReference>
<keyword evidence="5" id="KW-0675">Receptor</keyword>
<feature type="domain" description="Signal recognition particle SRP54 helical bundle" evidence="9">
    <location>
        <begin position="11"/>
        <end position="91"/>
    </location>
</feature>
<dbReference type="EMBL" id="UINC01200380">
    <property type="protein sequence ID" value="SVE19239.1"/>
    <property type="molecule type" value="Genomic_DNA"/>
</dbReference>
<dbReference type="SMART" id="SM00962">
    <property type="entry name" value="SRP54"/>
    <property type="match status" value="1"/>
</dbReference>
<feature type="non-terminal residue" evidence="10">
    <location>
        <position position="227"/>
    </location>
</feature>
<dbReference type="InterPro" id="IPR036225">
    <property type="entry name" value="SRP/SRP_N"/>
</dbReference>
<dbReference type="InterPro" id="IPR042101">
    <property type="entry name" value="SRP54_N_sf"/>
</dbReference>
<gene>
    <name evidence="10" type="ORF">METZ01_LOCUS472093</name>
</gene>
<reference evidence="10" key="1">
    <citation type="submission" date="2018-05" db="EMBL/GenBank/DDBJ databases">
        <authorList>
            <person name="Lanie J.A."/>
            <person name="Ng W.-L."/>
            <person name="Kazmierczak K.M."/>
            <person name="Andrzejewski T.M."/>
            <person name="Davidsen T.M."/>
            <person name="Wayne K.J."/>
            <person name="Tettelin H."/>
            <person name="Glass J.I."/>
            <person name="Rusch D."/>
            <person name="Podicherti R."/>
            <person name="Tsui H.-C.T."/>
            <person name="Winkler M.E."/>
        </authorList>
    </citation>
    <scope>NUCLEOTIDE SEQUENCE</scope>
</reference>
<dbReference type="GO" id="GO:0006614">
    <property type="term" value="P:SRP-dependent cotranslational protein targeting to membrane"/>
    <property type="evidence" value="ECO:0007669"/>
    <property type="project" value="InterPro"/>
</dbReference>
<evidence type="ECO:0000256" key="6">
    <source>
        <dbReference type="ARBA" id="ARBA00029433"/>
    </source>
</evidence>
<feature type="domain" description="SRP54-type proteins GTP-binding" evidence="8">
    <location>
        <begin position="108"/>
        <end position="226"/>
    </location>
</feature>
<evidence type="ECO:0000256" key="4">
    <source>
        <dbReference type="ARBA" id="ARBA00023136"/>
    </source>
</evidence>
<dbReference type="Pfam" id="PF00448">
    <property type="entry name" value="SRP54"/>
    <property type="match status" value="1"/>
</dbReference>
<dbReference type="GO" id="GO:0005737">
    <property type="term" value="C:cytoplasm"/>
    <property type="evidence" value="ECO:0007669"/>
    <property type="project" value="UniProtKB-ARBA"/>
</dbReference>
<dbReference type="InterPro" id="IPR000897">
    <property type="entry name" value="SRP54_GTPase_dom"/>
</dbReference>
<dbReference type="SUPFAM" id="SSF52540">
    <property type="entry name" value="P-loop containing nucleoside triphosphate hydrolases"/>
    <property type="match status" value="1"/>
</dbReference>
<keyword evidence="3" id="KW-0342">GTP-binding</keyword>
<proteinExistence type="inferred from homology"/>
<keyword evidence="4" id="KW-0472">Membrane</keyword>
<dbReference type="InterPro" id="IPR003593">
    <property type="entry name" value="AAA+_ATPase"/>
</dbReference>
<dbReference type="GO" id="GO:0005886">
    <property type="term" value="C:plasma membrane"/>
    <property type="evidence" value="ECO:0007669"/>
    <property type="project" value="TreeGrafter"/>
</dbReference>
<dbReference type="GO" id="GO:0005047">
    <property type="term" value="F:signal recognition particle binding"/>
    <property type="evidence" value="ECO:0007669"/>
    <property type="project" value="TreeGrafter"/>
</dbReference>
<evidence type="ECO:0000256" key="2">
    <source>
        <dbReference type="ARBA" id="ARBA00022741"/>
    </source>
</evidence>
<sequence>MFSRLGKTDKIRAGLKRSRDTWVASISRLVRSPGLDESLWEELEEVLILADVGVSTTASLVKKIRSQAKDKHLSEPSEVLDVMRDEIVEILQSASSKREIYHSDASNPNVILLVGVNGVGKTTSIAKLAHHFKQRDHKVLLAASDTFRAAAIDQLSGWGQKLGIDVISHGAGGDPAAIAFDALEAAQARSADVLIVDTAGRLHTNSNLMEEMKKISRVLSRIDPEAP</sequence>
<name>A0A383BH95_9ZZZZ</name>
<evidence type="ECO:0000259" key="9">
    <source>
        <dbReference type="SMART" id="SM00963"/>
    </source>
</evidence>
<feature type="domain" description="AAA+ ATPase" evidence="7">
    <location>
        <begin position="107"/>
        <end position="223"/>
    </location>
</feature>
<dbReference type="AlphaFoldDB" id="A0A383BH95"/>
<dbReference type="PANTHER" id="PTHR43134">
    <property type="entry name" value="SIGNAL RECOGNITION PARTICLE RECEPTOR SUBUNIT ALPHA"/>
    <property type="match status" value="1"/>
</dbReference>
<evidence type="ECO:0000313" key="10">
    <source>
        <dbReference type="EMBL" id="SVE19239.1"/>
    </source>
</evidence>
<dbReference type="GO" id="GO:0005525">
    <property type="term" value="F:GTP binding"/>
    <property type="evidence" value="ECO:0007669"/>
    <property type="project" value="UniProtKB-KW"/>
</dbReference>
<keyword evidence="2" id="KW-0547">Nucleotide-binding</keyword>
<dbReference type="Gene3D" id="1.20.120.140">
    <property type="entry name" value="Signal recognition particle SRP54, nucleotide-binding domain"/>
    <property type="match status" value="1"/>
</dbReference>
<dbReference type="PANTHER" id="PTHR43134:SF1">
    <property type="entry name" value="SIGNAL RECOGNITION PARTICLE RECEPTOR SUBUNIT ALPHA"/>
    <property type="match status" value="1"/>
</dbReference>
<dbReference type="FunFam" id="1.20.120.140:FF:000002">
    <property type="entry name" value="Signal recognition particle receptor FtsY"/>
    <property type="match status" value="1"/>
</dbReference>
<evidence type="ECO:0000256" key="5">
    <source>
        <dbReference type="ARBA" id="ARBA00023170"/>
    </source>
</evidence>
<dbReference type="SMART" id="SM00382">
    <property type="entry name" value="AAA"/>
    <property type="match status" value="1"/>
</dbReference>
<evidence type="ECO:0000256" key="3">
    <source>
        <dbReference type="ARBA" id="ARBA00023134"/>
    </source>
</evidence>
<dbReference type="Gene3D" id="3.40.50.300">
    <property type="entry name" value="P-loop containing nucleotide triphosphate hydrolases"/>
    <property type="match status" value="1"/>
</dbReference>
<dbReference type="GO" id="GO:0003924">
    <property type="term" value="F:GTPase activity"/>
    <property type="evidence" value="ECO:0007669"/>
    <property type="project" value="TreeGrafter"/>
</dbReference>
<accession>A0A383BH95</accession>
<dbReference type="InterPro" id="IPR027417">
    <property type="entry name" value="P-loop_NTPase"/>
</dbReference>
<evidence type="ECO:0008006" key="11">
    <source>
        <dbReference type="Google" id="ProtNLM"/>
    </source>
</evidence>
<comment type="similarity">
    <text evidence="1">Belongs to the GTP-binding SRP family.</text>
</comment>
<dbReference type="Pfam" id="PF02881">
    <property type="entry name" value="SRP54_N"/>
    <property type="match status" value="1"/>
</dbReference>
<organism evidence="10">
    <name type="scientific">marine metagenome</name>
    <dbReference type="NCBI Taxonomy" id="408172"/>
    <lineage>
        <taxon>unclassified sequences</taxon>
        <taxon>metagenomes</taxon>
        <taxon>ecological metagenomes</taxon>
    </lineage>
</organism>